<dbReference type="SMART" id="SM00347">
    <property type="entry name" value="HTH_MARR"/>
    <property type="match status" value="1"/>
</dbReference>
<feature type="domain" description="HTH marR-type" evidence="1">
    <location>
        <begin position="41"/>
        <end position="172"/>
    </location>
</feature>
<dbReference type="EMBL" id="VCKY01000165">
    <property type="protein sequence ID" value="TMR11169.1"/>
    <property type="molecule type" value="Genomic_DNA"/>
</dbReference>
<dbReference type="GO" id="GO:0003700">
    <property type="term" value="F:DNA-binding transcription factor activity"/>
    <property type="evidence" value="ECO:0007669"/>
    <property type="project" value="InterPro"/>
</dbReference>
<dbReference type="PROSITE" id="PS50995">
    <property type="entry name" value="HTH_MARR_2"/>
    <property type="match status" value="1"/>
</dbReference>
<evidence type="ECO:0000313" key="3">
    <source>
        <dbReference type="Proteomes" id="UP000309128"/>
    </source>
</evidence>
<protein>
    <submittedName>
        <fullName evidence="2">MarR family transcriptional regulator</fullName>
    </submittedName>
</protein>
<dbReference type="AlphaFoldDB" id="A0A5S4F4T4"/>
<dbReference type="PANTHER" id="PTHR33164:SF107">
    <property type="entry name" value="TRANSCRIPTIONAL REGULATORY PROTEIN"/>
    <property type="match status" value="1"/>
</dbReference>
<dbReference type="InterPro" id="IPR036390">
    <property type="entry name" value="WH_DNA-bd_sf"/>
</dbReference>
<evidence type="ECO:0000313" key="2">
    <source>
        <dbReference type="EMBL" id="TMR11169.1"/>
    </source>
</evidence>
<name>A0A5S4F4T4_9ACTN</name>
<evidence type="ECO:0000259" key="1">
    <source>
        <dbReference type="PROSITE" id="PS50995"/>
    </source>
</evidence>
<dbReference type="InterPro" id="IPR036388">
    <property type="entry name" value="WH-like_DNA-bd_sf"/>
</dbReference>
<dbReference type="PANTHER" id="PTHR33164">
    <property type="entry name" value="TRANSCRIPTIONAL REGULATOR, MARR FAMILY"/>
    <property type="match status" value="1"/>
</dbReference>
<sequence length="193" mass="20931">MRGSLGAISWCYEQLLCGESSSYRQLLSTRLGRVVTTKEPLPGFTEALVRLAHLVQQVFDEVAKEHDLTPQQAQLLCLLIDGPVGMTELSRALNLEKSSLTGLVDRAGKRGLVARTRDAHDRRACRIVLTREGERLGGQAHDRTTARLEALAGELPQEHRDLLAAAIGGILAEHASRAGAQPRGSRVGAEVKP</sequence>
<dbReference type="InterPro" id="IPR039422">
    <property type="entry name" value="MarR/SlyA-like"/>
</dbReference>
<dbReference type="PRINTS" id="PR00598">
    <property type="entry name" value="HTHMARR"/>
</dbReference>
<dbReference type="Proteomes" id="UP000309128">
    <property type="component" value="Unassembled WGS sequence"/>
</dbReference>
<comment type="caution">
    <text evidence="2">The sequence shown here is derived from an EMBL/GenBank/DDBJ whole genome shotgun (WGS) entry which is preliminary data.</text>
</comment>
<gene>
    <name evidence="2" type="ORF">ETD86_36740</name>
</gene>
<dbReference type="GO" id="GO:0006950">
    <property type="term" value="P:response to stress"/>
    <property type="evidence" value="ECO:0007669"/>
    <property type="project" value="TreeGrafter"/>
</dbReference>
<dbReference type="Pfam" id="PF12802">
    <property type="entry name" value="MarR_2"/>
    <property type="match status" value="1"/>
</dbReference>
<dbReference type="Gene3D" id="1.10.10.10">
    <property type="entry name" value="Winged helix-like DNA-binding domain superfamily/Winged helix DNA-binding domain"/>
    <property type="match status" value="1"/>
</dbReference>
<reference evidence="2 3" key="1">
    <citation type="submission" date="2019-05" db="EMBL/GenBank/DDBJ databases">
        <title>Draft genome sequence of Nonomuraea turkmeniaca DSM 43926.</title>
        <authorList>
            <person name="Saricaoglu S."/>
            <person name="Isik K."/>
        </authorList>
    </citation>
    <scope>NUCLEOTIDE SEQUENCE [LARGE SCALE GENOMIC DNA]</scope>
    <source>
        <strain evidence="2 3">DSM 43926</strain>
    </source>
</reference>
<dbReference type="SUPFAM" id="SSF46785">
    <property type="entry name" value="Winged helix' DNA-binding domain"/>
    <property type="match status" value="1"/>
</dbReference>
<proteinExistence type="predicted"/>
<accession>A0A5S4F4T4</accession>
<organism evidence="2 3">
    <name type="scientific">Nonomuraea turkmeniaca</name>
    <dbReference type="NCBI Taxonomy" id="103838"/>
    <lineage>
        <taxon>Bacteria</taxon>
        <taxon>Bacillati</taxon>
        <taxon>Actinomycetota</taxon>
        <taxon>Actinomycetes</taxon>
        <taxon>Streptosporangiales</taxon>
        <taxon>Streptosporangiaceae</taxon>
        <taxon>Nonomuraea</taxon>
    </lineage>
</organism>
<dbReference type="InterPro" id="IPR000835">
    <property type="entry name" value="HTH_MarR-typ"/>
</dbReference>
<keyword evidence="3" id="KW-1185">Reference proteome</keyword>
<dbReference type="OrthoDB" id="3216907at2"/>